<dbReference type="Proteomes" id="UP000789702">
    <property type="component" value="Unassembled WGS sequence"/>
</dbReference>
<accession>A0ACA9KFY9</accession>
<protein>
    <submittedName>
        <fullName evidence="1">5700_t:CDS:1</fullName>
    </submittedName>
</protein>
<dbReference type="EMBL" id="CAJVPU010001039">
    <property type="protein sequence ID" value="CAG8469437.1"/>
    <property type="molecule type" value="Genomic_DNA"/>
</dbReference>
<sequence>DPKTTVNWEKKFGQKNKSSPIGPPVEPVVEPLLSKDLFDEFEYEDEALNEAKGYYTEEGLYNELFENPWRNQQDSPALEESLKDVPLNPHRKEKALGMLLVEKDIFARDVSDLGQTDLVTHEIDTSSASPIKQAPYYAAPSIRAFKKKEVAQLKAKELV</sequence>
<name>A0ACA9KFY9_9GLOM</name>
<reference evidence="1" key="1">
    <citation type="submission" date="2021-06" db="EMBL/GenBank/DDBJ databases">
        <authorList>
            <person name="Kallberg Y."/>
            <person name="Tangrot J."/>
            <person name="Rosling A."/>
        </authorList>
    </citation>
    <scope>NUCLEOTIDE SEQUENCE</scope>
    <source>
        <strain evidence="1">IL203A</strain>
    </source>
</reference>
<evidence type="ECO:0000313" key="2">
    <source>
        <dbReference type="Proteomes" id="UP000789702"/>
    </source>
</evidence>
<keyword evidence="2" id="KW-1185">Reference proteome</keyword>
<proteinExistence type="predicted"/>
<gene>
    <name evidence="1" type="ORF">DHETER_LOCUS1643</name>
</gene>
<feature type="non-terminal residue" evidence="1">
    <location>
        <position position="1"/>
    </location>
</feature>
<organism evidence="1 2">
    <name type="scientific">Dentiscutata heterogama</name>
    <dbReference type="NCBI Taxonomy" id="1316150"/>
    <lineage>
        <taxon>Eukaryota</taxon>
        <taxon>Fungi</taxon>
        <taxon>Fungi incertae sedis</taxon>
        <taxon>Mucoromycota</taxon>
        <taxon>Glomeromycotina</taxon>
        <taxon>Glomeromycetes</taxon>
        <taxon>Diversisporales</taxon>
        <taxon>Gigasporaceae</taxon>
        <taxon>Dentiscutata</taxon>
    </lineage>
</organism>
<comment type="caution">
    <text evidence="1">The sequence shown here is derived from an EMBL/GenBank/DDBJ whole genome shotgun (WGS) entry which is preliminary data.</text>
</comment>
<evidence type="ECO:0000313" key="1">
    <source>
        <dbReference type="EMBL" id="CAG8469437.1"/>
    </source>
</evidence>